<proteinExistence type="predicted"/>
<reference evidence="1 2" key="1">
    <citation type="journal article" date="2022" name="Cell">
        <title>Repeat-based holocentromeres influence genome architecture and karyotype evolution.</title>
        <authorList>
            <person name="Hofstatter P.G."/>
            <person name="Thangavel G."/>
            <person name="Lux T."/>
            <person name="Neumann P."/>
            <person name="Vondrak T."/>
            <person name="Novak P."/>
            <person name="Zhang M."/>
            <person name="Costa L."/>
            <person name="Castellani M."/>
            <person name="Scott A."/>
            <person name="Toegelov H."/>
            <person name="Fuchs J."/>
            <person name="Mata-Sucre Y."/>
            <person name="Dias Y."/>
            <person name="Vanzela A.L.L."/>
            <person name="Huettel B."/>
            <person name="Almeida C.C.S."/>
            <person name="Simkova H."/>
            <person name="Souza G."/>
            <person name="Pedrosa-Harand A."/>
            <person name="Macas J."/>
            <person name="Mayer K.F.X."/>
            <person name="Houben A."/>
            <person name="Marques A."/>
        </authorList>
    </citation>
    <scope>NUCLEOTIDE SEQUENCE [LARGE SCALE GENOMIC DNA]</scope>
    <source>
        <strain evidence="1">RhyTen1mFocal</strain>
    </source>
</reference>
<evidence type="ECO:0000313" key="2">
    <source>
        <dbReference type="Proteomes" id="UP001210211"/>
    </source>
</evidence>
<dbReference type="EMBL" id="JAMRDG010000001">
    <property type="protein sequence ID" value="KAJ3705135.1"/>
    <property type="molecule type" value="Genomic_DNA"/>
</dbReference>
<evidence type="ECO:0000313" key="1">
    <source>
        <dbReference type="EMBL" id="KAJ3705135.1"/>
    </source>
</evidence>
<sequence>MSFFHHRFDPFNPFFACPYPGVYVHRESSPFAPPLPFSSLHYPHSPHYDPFLLSSSPYCNFSATLDLLQLDACHSCPAFSQGKKCTLVSDIKGHCNYKCAANCKPNGKTCYEHEVEIECPEKDGLHRKYKWKAGSDCREKVSMEIKGKGCHDHDASLVQSYTCDEVFADGWKCCNEGEKTEKKEEKSFHTTCEKGKAKELIQQERALIPASYCPWDYYLACRCNVVHCLRDIDAAKLKLKEIRKRFYEFLNCRHNGCDLLDTQSFSEDIKLLIQECHAIGDLQGAELLVHSMIEELSDMLEKVETYISSINLSKAELIEVQTPACAMLNKAESSNVSVTADSTVKSTTQASSLVTKLVTVQEEQAQAGGISCEFTKVTLGNAAEVSLVE</sequence>
<protein>
    <submittedName>
        <fullName evidence="1">Uncharacterized protein</fullName>
    </submittedName>
</protein>
<comment type="caution">
    <text evidence="1">The sequence shown here is derived from an EMBL/GenBank/DDBJ whole genome shotgun (WGS) entry which is preliminary data.</text>
</comment>
<dbReference type="AlphaFoldDB" id="A0AAD5ZW33"/>
<accession>A0AAD5ZW33</accession>
<name>A0AAD5ZW33_9POAL</name>
<organism evidence="1 2">
    <name type="scientific">Rhynchospora tenuis</name>
    <dbReference type="NCBI Taxonomy" id="198213"/>
    <lineage>
        <taxon>Eukaryota</taxon>
        <taxon>Viridiplantae</taxon>
        <taxon>Streptophyta</taxon>
        <taxon>Embryophyta</taxon>
        <taxon>Tracheophyta</taxon>
        <taxon>Spermatophyta</taxon>
        <taxon>Magnoliopsida</taxon>
        <taxon>Liliopsida</taxon>
        <taxon>Poales</taxon>
        <taxon>Cyperaceae</taxon>
        <taxon>Cyperoideae</taxon>
        <taxon>Rhynchosporeae</taxon>
        <taxon>Rhynchospora</taxon>
    </lineage>
</organism>
<keyword evidence="2" id="KW-1185">Reference proteome</keyword>
<gene>
    <name evidence="1" type="ORF">LUZ61_008840</name>
</gene>
<dbReference type="Proteomes" id="UP001210211">
    <property type="component" value="Unassembled WGS sequence"/>
</dbReference>